<reference evidence="2" key="1">
    <citation type="journal article" date="2019" name="Int. J. Syst. Evol. Microbiol.">
        <title>The Global Catalogue of Microorganisms (GCM) 10K type strain sequencing project: providing services to taxonomists for standard genome sequencing and annotation.</title>
        <authorList>
            <consortium name="The Broad Institute Genomics Platform"/>
            <consortium name="The Broad Institute Genome Sequencing Center for Infectious Disease"/>
            <person name="Wu L."/>
            <person name="Ma J."/>
        </authorList>
    </citation>
    <scope>NUCLEOTIDE SEQUENCE [LARGE SCALE GENOMIC DNA]</scope>
    <source>
        <strain evidence="2">JCM 17626</strain>
    </source>
</reference>
<protein>
    <recommendedName>
        <fullName evidence="3">GDSL-like lipase/acylhydrolase family protein</fullName>
    </recommendedName>
</protein>
<gene>
    <name evidence="1" type="ORF">GCM10022289_05970</name>
</gene>
<keyword evidence="2" id="KW-1185">Reference proteome</keyword>
<dbReference type="SUPFAM" id="SSF52266">
    <property type="entry name" value="SGNH hydrolase"/>
    <property type="match status" value="1"/>
</dbReference>
<name>A0ABP8B551_9SPHI</name>
<evidence type="ECO:0000313" key="1">
    <source>
        <dbReference type="EMBL" id="GAA4197960.1"/>
    </source>
</evidence>
<dbReference type="InterPro" id="IPR001087">
    <property type="entry name" value="GDSL"/>
</dbReference>
<evidence type="ECO:0008006" key="3">
    <source>
        <dbReference type="Google" id="ProtNLM"/>
    </source>
</evidence>
<sequence length="435" mass="46076">MVGEITMKKYILNSFVAAAILFTAACKPEIETPAGTTAGQANFSKYIAVGNSLTSGFADGGLYLEGQKVAYPNLLAAKMASVGGGVFTSPFFTDDHSNGSGYIALTALVNGTPTLTQVTDKLAYRDAAKHLDKYSGEIQNLGIPGMRVDLSFDPTLTFSAANPYFERLLTDAEVGKTNYFQFIQKRNHTFFSLWLGNNDVLGYATNGAVTVTGDPTTVLTDKVTFSSLYSNLLNALTSGGQKGIVATIPDVTAVPYFNTVKVSLLLAAAKAANPAAQAVFIQTGTGAVRAATDEDLIRLPFQSAGLFGTGAIPYGLHPLNPIANNWVLDKDEVIKVKDYVNSYNSSIKSLATSKGLAIADTYTYFNQVKTGINLQGVGINAAFITGGAFSLDGIHLTPRGNAVIANVFIDAINAKYGSTIPTVDITQYRGVKFPN</sequence>
<dbReference type="Proteomes" id="UP001501772">
    <property type="component" value="Unassembled WGS sequence"/>
</dbReference>
<comment type="caution">
    <text evidence="1">The sequence shown here is derived from an EMBL/GenBank/DDBJ whole genome shotgun (WGS) entry which is preliminary data.</text>
</comment>
<accession>A0ABP8B551</accession>
<dbReference type="Pfam" id="PF00657">
    <property type="entry name" value="Lipase_GDSL"/>
    <property type="match status" value="1"/>
</dbReference>
<dbReference type="EMBL" id="BAABBY010000001">
    <property type="protein sequence ID" value="GAA4197960.1"/>
    <property type="molecule type" value="Genomic_DNA"/>
</dbReference>
<proteinExistence type="predicted"/>
<evidence type="ECO:0000313" key="2">
    <source>
        <dbReference type="Proteomes" id="UP001501772"/>
    </source>
</evidence>
<dbReference type="Gene3D" id="3.40.50.1110">
    <property type="entry name" value="SGNH hydrolase"/>
    <property type="match status" value="1"/>
</dbReference>
<organism evidence="1 2">
    <name type="scientific">Pedobacter jeongneungensis</name>
    <dbReference type="NCBI Taxonomy" id="947309"/>
    <lineage>
        <taxon>Bacteria</taxon>
        <taxon>Pseudomonadati</taxon>
        <taxon>Bacteroidota</taxon>
        <taxon>Sphingobacteriia</taxon>
        <taxon>Sphingobacteriales</taxon>
        <taxon>Sphingobacteriaceae</taxon>
        <taxon>Pedobacter</taxon>
    </lineage>
</organism>
<dbReference type="InterPro" id="IPR036514">
    <property type="entry name" value="SGNH_hydro_sf"/>
</dbReference>